<comment type="caution">
    <text evidence="1">The sequence shown here is derived from an EMBL/GenBank/DDBJ whole genome shotgun (WGS) entry which is preliminary data.</text>
</comment>
<dbReference type="Proteomes" id="UP001500449">
    <property type="component" value="Unassembled WGS sequence"/>
</dbReference>
<proteinExistence type="predicted"/>
<dbReference type="EMBL" id="BAAAQK010000018">
    <property type="protein sequence ID" value="GAA1862856.1"/>
    <property type="molecule type" value="Genomic_DNA"/>
</dbReference>
<sequence length="108" mass="11321">MTTDPLIRRAVAGDADAVATLADLAPTSRDPAVLVAAALSDPDWPALLDRARAVAVDRPDRQLVAVAAAALSGDLDRARLLAREHLAEHPDTLLVAFLAAGPDQEDPR</sequence>
<gene>
    <name evidence="1" type="ORF">GCM10009836_49000</name>
</gene>
<dbReference type="RefSeq" id="WP_344421466.1">
    <property type="nucleotide sequence ID" value="NZ_BAAAQK010000018.1"/>
</dbReference>
<name>A0ABN2NEI7_9PSEU</name>
<protein>
    <submittedName>
        <fullName evidence="1">Uncharacterized protein</fullName>
    </submittedName>
</protein>
<evidence type="ECO:0000313" key="2">
    <source>
        <dbReference type="Proteomes" id="UP001500449"/>
    </source>
</evidence>
<organism evidence="1 2">
    <name type="scientific">Pseudonocardia ailaonensis</name>
    <dbReference type="NCBI Taxonomy" id="367279"/>
    <lineage>
        <taxon>Bacteria</taxon>
        <taxon>Bacillati</taxon>
        <taxon>Actinomycetota</taxon>
        <taxon>Actinomycetes</taxon>
        <taxon>Pseudonocardiales</taxon>
        <taxon>Pseudonocardiaceae</taxon>
        <taxon>Pseudonocardia</taxon>
    </lineage>
</organism>
<accession>A0ABN2NEI7</accession>
<keyword evidence="2" id="KW-1185">Reference proteome</keyword>
<evidence type="ECO:0000313" key="1">
    <source>
        <dbReference type="EMBL" id="GAA1862856.1"/>
    </source>
</evidence>
<reference evidence="1 2" key="1">
    <citation type="journal article" date="2019" name="Int. J. Syst. Evol. Microbiol.">
        <title>The Global Catalogue of Microorganisms (GCM) 10K type strain sequencing project: providing services to taxonomists for standard genome sequencing and annotation.</title>
        <authorList>
            <consortium name="The Broad Institute Genomics Platform"/>
            <consortium name="The Broad Institute Genome Sequencing Center for Infectious Disease"/>
            <person name="Wu L."/>
            <person name="Ma J."/>
        </authorList>
    </citation>
    <scope>NUCLEOTIDE SEQUENCE [LARGE SCALE GENOMIC DNA]</scope>
    <source>
        <strain evidence="1 2">JCM 16009</strain>
    </source>
</reference>